<keyword evidence="4" id="KW-1185">Reference proteome</keyword>
<keyword evidence="2" id="KW-0812">Transmembrane</keyword>
<evidence type="ECO:0000313" key="4">
    <source>
        <dbReference type="Proteomes" id="UP001634394"/>
    </source>
</evidence>
<sequence length="401" mass="45026">FAIDGILFQVPEMVKWSQADQTCQNNGGKLLKPNETLFDVSLFSEYNFHDDLWVAATYIKLKTFVSAVKDDSFTRCEMCQIEESCRTTCLYKGCGDRCNVLCLDPYNSNNHLLSDKPQNWTEAKTWCSEHVMEFGNKIQSAVSLFPNGYCVASCFWTINLIQIKLQTVIAHGNEPGECGILQNGTISFTSCRRLLHPLCERDTGIIIGAVVGSVVFFMFTILGIICVRRKLLKRTFHSNQNTTHKPTNHYQRQDVPLESESGSSDQLESKCEGFCIDIAGQKVNQGKSAFTIDREESNFNYATVAKKLNANSSNLTSKINDDAYDHLNAIRQSTYDNVAGNLYDTTNLEQRNDSTYDISGGYSKTLDEGVGLYDRVNTTICSEYETTDARNIDSNAAYDHI</sequence>
<protein>
    <recommendedName>
        <fullName evidence="5">C-type lectin domain-containing protein</fullName>
    </recommendedName>
</protein>
<dbReference type="AlphaFoldDB" id="A0ABD3TK08"/>
<dbReference type="Proteomes" id="UP001634394">
    <property type="component" value="Unassembled WGS sequence"/>
</dbReference>
<evidence type="ECO:0000256" key="1">
    <source>
        <dbReference type="SAM" id="MobiDB-lite"/>
    </source>
</evidence>
<evidence type="ECO:0000256" key="2">
    <source>
        <dbReference type="SAM" id="Phobius"/>
    </source>
</evidence>
<reference evidence="3 4" key="1">
    <citation type="submission" date="2024-11" db="EMBL/GenBank/DDBJ databases">
        <title>Chromosome-level genome assembly of the freshwater bivalve Anodonta woodiana.</title>
        <authorList>
            <person name="Chen X."/>
        </authorList>
    </citation>
    <scope>NUCLEOTIDE SEQUENCE [LARGE SCALE GENOMIC DNA]</scope>
    <source>
        <strain evidence="3">MN2024</strain>
        <tissue evidence="3">Gills</tissue>
    </source>
</reference>
<gene>
    <name evidence="3" type="ORF">ACJMK2_022200</name>
</gene>
<proteinExistence type="predicted"/>
<evidence type="ECO:0000313" key="3">
    <source>
        <dbReference type="EMBL" id="KAL3836783.1"/>
    </source>
</evidence>
<feature type="transmembrane region" description="Helical" evidence="2">
    <location>
        <begin position="205"/>
        <end position="227"/>
    </location>
</feature>
<feature type="non-terminal residue" evidence="3">
    <location>
        <position position="1"/>
    </location>
</feature>
<feature type="region of interest" description="Disordered" evidence="1">
    <location>
        <begin position="242"/>
        <end position="265"/>
    </location>
</feature>
<keyword evidence="2" id="KW-1133">Transmembrane helix</keyword>
<comment type="caution">
    <text evidence="3">The sequence shown here is derived from an EMBL/GenBank/DDBJ whole genome shotgun (WGS) entry which is preliminary data.</text>
</comment>
<accession>A0ABD3TK08</accession>
<name>A0ABD3TK08_SINWO</name>
<dbReference type="EMBL" id="JBJQND010000018">
    <property type="protein sequence ID" value="KAL3836783.1"/>
    <property type="molecule type" value="Genomic_DNA"/>
</dbReference>
<organism evidence="3 4">
    <name type="scientific">Sinanodonta woodiana</name>
    <name type="common">Chinese pond mussel</name>
    <name type="synonym">Anodonta woodiana</name>
    <dbReference type="NCBI Taxonomy" id="1069815"/>
    <lineage>
        <taxon>Eukaryota</taxon>
        <taxon>Metazoa</taxon>
        <taxon>Spiralia</taxon>
        <taxon>Lophotrochozoa</taxon>
        <taxon>Mollusca</taxon>
        <taxon>Bivalvia</taxon>
        <taxon>Autobranchia</taxon>
        <taxon>Heteroconchia</taxon>
        <taxon>Palaeoheterodonta</taxon>
        <taxon>Unionida</taxon>
        <taxon>Unionoidea</taxon>
        <taxon>Unionidae</taxon>
        <taxon>Unioninae</taxon>
        <taxon>Sinanodonta</taxon>
    </lineage>
</organism>
<keyword evidence="2" id="KW-0472">Membrane</keyword>
<evidence type="ECO:0008006" key="5">
    <source>
        <dbReference type="Google" id="ProtNLM"/>
    </source>
</evidence>